<evidence type="ECO:0000313" key="3">
    <source>
        <dbReference type="Proteomes" id="UP000314616"/>
    </source>
</evidence>
<dbReference type="OrthoDB" id="3824825at2"/>
<dbReference type="InterPro" id="IPR001387">
    <property type="entry name" value="Cro/C1-type_HTH"/>
</dbReference>
<dbReference type="Gene3D" id="1.10.260.40">
    <property type="entry name" value="lambda repressor-like DNA-binding domains"/>
    <property type="match status" value="1"/>
</dbReference>
<name>A0A5B8C9Z6_9MICO</name>
<accession>A0A5B8C9Z6</accession>
<reference evidence="2 3" key="1">
    <citation type="submission" date="2019-05" db="EMBL/GenBank/DDBJ databases">
        <title>Georgenia *** sp. nov., and Georgenia *** sp. nov., isolated from the intestinal contents of plateau pika (Ochotona curzoniae) in the Qinghai-Tibet plateau of China.</title>
        <authorList>
            <person name="Tian Z."/>
        </authorList>
    </citation>
    <scope>NUCLEOTIDE SEQUENCE [LARGE SCALE GENOMIC DNA]</scope>
    <source>
        <strain evidence="2 3">Z443</strain>
    </source>
</reference>
<feature type="domain" description="HTH cro/C1-type" evidence="1">
    <location>
        <begin position="13"/>
        <end position="64"/>
    </location>
</feature>
<gene>
    <name evidence="2" type="ORF">FE374_18270</name>
</gene>
<organism evidence="2 3">
    <name type="scientific">Georgenia yuyongxinii</name>
    <dbReference type="NCBI Taxonomy" id="2589797"/>
    <lineage>
        <taxon>Bacteria</taxon>
        <taxon>Bacillati</taxon>
        <taxon>Actinomycetota</taxon>
        <taxon>Actinomycetes</taxon>
        <taxon>Micrococcales</taxon>
        <taxon>Bogoriellaceae</taxon>
        <taxon>Georgenia</taxon>
    </lineage>
</organism>
<dbReference type="KEGG" id="gyu:FE374_18270"/>
<sequence length="256" mass="26961">MCRMDLAERTSTLRRANGLSARQLAAMVGVAPTTVTRIESGAVSPSFDLAQEILAVLGEPIGFTGVADVAAIAAARLALDPSLGVSVTPGVEAWRQRWTRIGLVDDQGRVVPGKESDLLFSAGRAARLTRRREARHFKAGPSAYDVAEALGTAGVAYALTGDAGANLYRSSAGEAWPVLYVEDVARAATAAGLVPKEPGSFGMRVTLIPFDGVSELGRMVINDITVAARDQVILDTYGGIDRMAEQADILLGRRVP</sequence>
<evidence type="ECO:0000313" key="2">
    <source>
        <dbReference type="EMBL" id="QDC26295.1"/>
    </source>
</evidence>
<evidence type="ECO:0000259" key="1">
    <source>
        <dbReference type="PROSITE" id="PS50943"/>
    </source>
</evidence>
<dbReference type="SUPFAM" id="SSF47413">
    <property type="entry name" value="lambda repressor-like DNA-binding domains"/>
    <property type="match status" value="1"/>
</dbReference>
<dbReference type="AlphaFoldDB" id="A0A5B8C9Z6"/>
<dbReference type="PROSITE" id="PS50943">
    <property type="entry name" value="HTH_CROC1"/>
    <property type="match status" value="1"/>
</dbReference>
<dbReference type="SMART" id="SM00530">
    <property type="entry name" value="HTH_XRE"/>
    <property type="match status" value="1"/>
</dbReference>
<protein>
    <submittedName>
        <fullName evidence="2">Helix-turn-helix transcriptional regulator</fullName>
    </submittedName>
</protein>
<proteinExistence type="predicted"/>
<dbReference type="GO" id="GO:0003677">
    <property type="term" value="F:DNA binding"/>
    <property type="evidence" value="ECO:0007669"/>
    <property type="project" value="InterPro"/>
</dbReference>
<dbReference type="CDD" id="cd00093">
    <property type="entry name" value="HTH_XRE"/>
    <property type="match status" value="1"/>
</dbReference>
<dbReference type="EMBL" id="CP040915">
    <property type="protein sequence ID" value="QDC26295.1"/>
    <property type="molecule type" value="Genomic_DNA"/>
</dbReference>
<dbReference type="InterPro" id="IPR010982">
    <property type="entry name" value="Lambda_DNA-bd_dom_sf"/>
</dbReference>
<dbReference type="Proteomes" id="UP000314616">
    <property type="component" value="Chromosome"/>
</dbReference>
<dbReference type="Pfam" id="PF01381">
    <property type="entry name" value="HTH_3"/>
    <property type="match status" value="1"/>
</dbReference>